<feature type="region of interest" description="Disordered" evidence="1">
    <location>
        <begin position="56"/>
        <end position="86"/>
    </location>
</feature>
<evidence type="ECO:0000256" key="1">
    <source>
        <dbReference type="SAM" id="MobiDB-lite"/>
    </source>
</evidence>
<reference evidence="2" key="1">
    <citation type="submission" date="2015-07" db="EMBL/GenBank/DDBJ databases">
        <title>Transcriptome Assembly of Anthurium amnicola.</title>
        <authorList>
            <person name="Suzuki J."/>
        </authorList>
    </citation>
    <scope>NUCLEOTIDE SEQUENCE</scope>
</reference>
<proteinExistence type="predicted"/>
<dbReference type="EMBL" id="GDJX01027114">
    <property type="protein sequence ID" value="JAT40822.1"/>
    <property type="molecule type" value="Transcribed_RNA"/>
</dbReference>
<sequence length="104" mass="11424">RQSSPPPSRVAVQIPEGEGYSSSSSSLHLLSIPTSSPLSPFLLLLPRNPPLTLWNGQRRHARLPSEESERQPLPPACADQEEDNRGVLQVSGRVGLPRRAQQQQ</sequence>
<feature type="compositionally biased region" description="Low complexity" evidence="1">
    <location>
        <begin position="21"/>
        <end position="31"/>
    </location>
</feature>
<feature type="non-terminal residue" evidence="2">
    <location>
        <position position="1"/>
    </location>
</feature>
<feature type="region of interest" description="Disordered" evidence="1">
    <location>
        <begin position="1"/>
        <end position="31"/>
    </location>
</feature>
<accession>A0A1D1XEI1</accession>
<gene>
    <name evidence="2" type="primary">Lad1</name>
    <name evidence="2" type="ORF">g.25286</name>
</gene>
<dbReference type="AlphaFoldDB" id="A0A1D1XEI1"/>
<evidence type="ECO:0000313" key="2">
    <source>
        <dbReference type="EMBL" id="JAT40822.1"/>
    </source>
</evidence>
<organism evidence="2">
    <name type="scientific">Anthurium amnicola</name>
    <dbReference type="NCBI Taxonomy" id="1678845"/>
    <lineage>
        <taxon>Eukaryota</taxon>
        <taxon>Viridiplantae</taxon>
        <taxon>Streptophyta</taxon>
        <taxon>Embryophyta</taxon>
        <taxon>Tracheophyta</taxon>
        <taxon>Spermatophyta</taxon>
        <taxon>Magnoliopsida</taxon>
        <taxon>Liliopsida</taxon>
        <taxon>Araceae</taxon>
        <taxon>Pothoideae</taxon>
        <taxon>Potheae</taxon>
        <taxon>Anthurium</taxon>
    </lineage>
</organism>
<name>A0A1D1XEI1_9ARAE</name>
<protein>
    <submittedName>
        <fullName evidence="2">Ladinin-1</fullName>
    </submittedName>
</protein>